<keyword evidence="9 12" id="KW-0472">Membrane</keyword>
<comment type="similarity">
    <text evidence="2">Belongs to the INSIG family.</text>
</comment>
<name>A0AAE8SU47_9PEZI</name>
<dbReference type="PROSITE" id="PS50089">
    <property type="entry name" value="ZF_RING_2"/>
    <property type="match status" value="1"/>
</dbReference>
<protein>
    <submittedName>
        <fullName evidence="15">Uncharacterized protein</fullName>
    </submittedName>
</protein>
<organism evidence="15 16">
    <name type="scientific">Cephalotrichum gorgonifer</name>
    <dbReference type="NCBI Taxonomy" id="2041049"/>
    <lineage>
        <taxon>Eukaryota</taxon>
        <taxon>Fungi</taxon>
        <taxon>Dikarya</taxon>
        <taxon>Ascomycota</taxon>
        <taxon>Pezizomycotina</taxon>
        <taxon>Sordariomycetes</taxon>
        <taxon>Hypocreomycetidae</taxon>
        <taxon>Microascales</taxon>
        <taxon>Microascaceae</taxon>
        <taxon>Cephalotrichum</taxon>
    </lineage>
</organism>
<dbReference type="Gene3D" id="3.30.40.10">
    <property type="entry name" value="Zinc/RING finger domain, C3HC4 (zinc finger)"/>
    <property type="match status" value="2"/>
</dbReference>
<dbReference type="Proteomes" id="UP001187682">
    <property type="component" value="Unassembled WGS sequence"/>
</dbReference>
<dbReference type="CDD" id="cd16514">
    <property type="entry name" value="RING-HC_LONFs_rpt2"/>
    <property type="match status" value="1"/>
</dbReference>
<dbReference type="InterPro" id="IPR001841">
    <property type="entry name" value="Znf_RING"/>
</dbReference>
<dbReference type="GO" id="GO:0008270">
    <property type="term" value="F:zinc ion binding"/>
    <property type="evidence" value="ECO:0007669"/>
    <property type="project" value="UniProtKB-KW"/>
</dbReference>
<dbReference type="EMBL" id="ONZQ02000004">
    <property type="protein sequence ID" value="SPO00554.1"/>
    <property type="molecule type" value="Genomic_DNA"/>
</dbReference>
<gene>
    <name evidence="15" type="ORF">DNG_03302</name>
</gene>
<keyword evidence="8 12" id="KW-1133">Transmembrane helix</keyword>
<evidence type="ECO:0000313" key="16">
    <source>
        <dbReference type="Proteomes" id="UP001187682"/>
    </source>
</evidence>
<dbReference type="Gene3D" id="1.20.58.1480">
    <property type="match status" value="1"/>
</dbReference>
<sequence length="861" mass="93578">MEQQSPPLFRPIPRRPFGVNLTSPTPPEDDPDPSAPAPPDLLTTPRLLSPRVSGSGTVTRSESSLNLTSSALYGIYGPLSPNSDPFRDEGDDDTPWGEGSQTPLRRPDLDEKTYALLRERSHALSVSMRTSPTEPEASHSRVAWSLLTRTGLLFLLGMGYGALVTRLRGGSESLSFLAEGAEEDEGDVLRLGYLVAWGISGVALGALLPWFDGVWASAFREGGNPARGEQKANSSEAGTDWSHVVRSIGAFVGIVFALRKLPWVSTLQVSMALALANPFLWYLVDRTKPGFLLSAAVGLTGSLVLMGINPDMMPAPSLSSPLAGSWTDGSSADEDPATWGPPHRETLEMGIWMMAPSLAPEPTDAAGISPVSSPLHDASSITDRPIPLPHHELLGLFQCSLCTLPLLTPVALPCGRSLCKKCQPESRVREGVSFPGTPERRLGFACPFPECGVEHALADSATDVVLESVLGRGRALMEGRRVLVADPGTEASSARHTPDATPEPLGRTLSEDLAAAMRPEVDCNVCYALFHDPVTTSCGHTYCRTCLHRSLDIHPSCPICRRPLSAHTYHRQSSSPSNERLDHILETFWPGQVAARSDAAKGEEPDPATECDTPIFVCTVSLPTMPTVLHVFETRYRIMIQRALQGNRTFGMVLPLGRKASDDGMPFTEVGTMLRIKNLRMFPDGRSLLEAVGVSRFRIVRYTVMDDYVVAKVERYDDVSVAEEEAIEAAETRRTPAASSSKIDNLPTTTLLSYARTTSSAKLRRLANPSRGPQPDDPTLFPWWLASVLPTQESAKYRLLRAVSVRERLKLCCQWLVELEAEGGAGHDQGYVFPWILLHTIIVFVSVGSLWAWGQVGADQA</sequence>
<evidence type="ECO:0000256" key="2">
    <source>
        <dbReference type="ARBA" id="ARBA00007475"/>
    </source>
</evidence>
<feature type="region of interest" description="Disordered" evidence="11">
    <location>
        <begin position="486"/>
        <end position="505"/>
    </location>
</feature>
<feature type="compositionally biased region" description="Polar residues" evidence="11">
    <location>
        <begin position="52"/>
        <end position="64"/>
    </location>
</feature>
<evidence type="ECO:0000256" key="7">
    <source>
        <dbReference type="ARBA" id="ARBA00022833"/>
    </source>
</evidence>
<dbReference type="InterPro" id="IPR017907">
    <property type="entry name" value="Znf_RING_CS"/>
</dbReference>
<dbReference type="PROSITE" id="PS00518">
    <property type="entry name" value="ZF_RING_1"/>
    <property type="match status" value="1"/>
</dbReference>
<evidence type="ECO:0000256" key="10">
    <source>
        <dbReference type="PROSITE-ProRule" id="PRU00175"/>
    </source>
</evidence>
<evidence type="ECO:0000256" key="1">
    <source>
        <dbReference type="ARBA" id="ARBA00004477"/>
    </source>
</evidence>
<feature type="region of interest" description="Disordered" evidence="11">
    <location>
        <begin position="1"/>
        <end position="64"/>
    </location>
</feature>
<evidence type="ECO:0000256" key="4">
    <source>
        <dbReference type="ARBA" id="ARBA00022723"/>
    </source>
</evidence>
<dbReference type="AlphaFoldDB" id="A0AAE8SU47"/>
<evidence type="ECO:0000259" key="13">
    <source>
        <dbReference type="PROSITE" id="PS50089"/>
    </source>
</evidence>
<dbReference type="InterPro" id="IPR025929">
    <property type="entry name" value="INSIG_fam"/>
</dbReference>
<evidence type="ECO:0000256" key="8">
    <source>
        <dbReference type="ARBA" id="ARBA00022989"/>
    </source>
</evidence>
<comment type="caution">
    <text evidence="15">The sequence shown here is derived from an EMBL/GenBank/DDBJ whole genome shotgun (WGS) entry which is preliminary data.</text>
</comment>
<evidence type="ECO:0000256" key="5">
    <source>
        <dbReference type="ARBA" id="ARBA00022771"/>
    </source>
</evidence>
<evidence type="ECO:0000256" key="12">
    <source>
        <dbReference type="SAM" id="Phobius"/>
    </source>
</evidence>
<feature type="transmembrane region" description="Helical" evidence="12">
    <location>
        <begin position="265"/>
        <end position="284"/>
    </location>
</feature>
<keyword evidence="3 12" id="KW-0812">Transmembrane</keyword>
<feature type="region of interest" description="Disordered" evidence="11">
    <location>
        <begin position="79"/>
        <end position="109"/>
    </location>
</feature>
<feature type="transmembrane region" description="Helical" evidence="12">
    <location>
        <begin position="832"/>
        <end position="853"/>
    </location>
</feature>
<dbReference type="Pfam" id="PF02190">
    <property type="entry name" value="LON_substr_bdg"/>
    <property type="match status" value="1"/>
</dbReference>
<dbReference type="Gene3D" id="2.30.130.40">
    <property type="entry name" value="LON domain-like"/>
    <property type="match status" value="1"/>
</dbReference>
<dbReference type="InterPro" id="IPR015947">
    <property type="entry name" value="PUA-like_sf"/>
</dbReference>
<feature type="domain" description="RING-type" evidence="13">
    <location>
        <begin position="523"/>
        <end position="561"/>
    </location>
</feature>
<dbReference type="SMART" id="SM00184">
    <property type="entry name" value="RING"/>
    <property type="match status" value="2"/>
</dbReference>
<evidence type="ECO:0000313" key="15">
    <source>
        <dbReference type="EMBL" id="SPO00554.1"/>
    </source>
</evidence>
<dbReference type="PANTHER" id="PTHR23327:SF42">
    <property type="entry name" value="LON PEPTIDASE N-TERMINAL DOMAIN AND RING FINGER PROTEIN C14F5.10C"/>
    <property type="match status" value="1"/>
</dbReference>
<dbReference type="SUPFAM" id="SSF88697">
    <property type="entry name" value="PUA domain-like"/>
    <property type="match status" value="1"/>
</dbReference>
<evidence type="ECO:0000259" key="14">
    <source>
        <dbReference type="PROSITE" id="PS51787"/>
    </source>
</evidence>
<keyword evidence="5 10" id="KW-0863">Zinc-finger</keyword>
<keyword evidence="16" id="KW-1185">Reference proteome</keyword>
<dbReference type="GO" id="GO:0061630">
    <property type="term" value="F:ubiquitin protein ligase activity"/>
    <property type="evidence" value="ECO:0007669"/>
    <property type="project" value="TreeGrafter"/>
</dbReference>
<dbReference type="PROSITE" id="PS51787">
    <property type="entry name" value="LON_N"/>
    <property type="match status" value="1"/>
</dbReference>
<dbReference type="SMART" id="SM00464">
    <property type="entry name" value="LON"/>
    <property type="match status" value="1"/>
</dbReference>
<feature type="domain" description="Lon N-terminal" evidence="14">
    <location>
        <begin position="604"/>
        <end position="820"/>
    </location>
</feature>
<dbReference type="InterPro" id="IPR046336">
    <property type="entry name" value="Lon_prtase_N_sf"/>
</dbReference>
<evidence type="ECO:0000256" key="6">
    <source>
        <dbReference type="ARBA" id="ARBA00022824"/>
    </source>
</evidence>
<evidence type="ECO:0000256" key="3">
    <source>
        <dbReference type="ARBA" id="ARBA00022692"/>
    </source>
</evidence>
<dbReference type="SUPFAM" id="SSF57850">
    <property type="entry name" value="RING/U-box"/>
    <property type="match status" value="1"/>
</dbReference>
<dbReference type="InterPro" id="IPR013083">
    <property type="entry name" value="Znf_RING/FYVE/PHD"/>
</dbReference>
<reference evidence="15" key="1">
    <citation type="submission" date="2018-03" db="EMBL/GenBank/DDBJ databases">
        <authorList>
            <person name="Guldener U."/>
        </authorList>
    </citation>
    <scope>NUCLEOTIDE SEQUENCE</scope>
</reference>
<dbReference type="Pfam" id="PF07281">
    <property type="entry name" value="INSIG"/>
    <property type="match status" value="1"/>
</dbReference>
<keyword evidence="6" id="KW-0256">Endoplasmic reticulum</keyword>
<dbReference type="Pfam" id="PF13923">
    <property type="entry name" value="zf-C3HC4_2"/>
    <property type="match status" value="1"/>
</dbReference>
<proteinExistence type="inferred from homology"/>
<dbReference type="InterPro" id="IPR003111">
    <property type="entry name" value="Lon_prtase_N"/>
</dbReference>
<feature type="transmembrane region" description="Helical" evidence="12">
    <location>
        <begin position="290"/>
        <end position="308"/>
    </location>
</feature>
<comment type="subcellular location">
    <subcellularLocation>
        <location evidence="1">Endoplasmic reticulum membrane</location>
        <topology evidence="1">Multi-pass membrane protein</topology>
    </subcellularLocation>
</comment>
<feature type="compositionally biased region" description="Low complexity" evidence="11">
    <location>
        <begin position="40"/>
        <end position="51"/>
    </location>
</feature>
<dbReference type="PANTHER" id="PTHR23327">
    <property type="entry name" value="RING FINGER PROTEIN 127"/>
    <property type="match status" value="1"/>
</dbReference>
<dbReference type="GO" id="GO:0005789">
    <property type="term" value="C:endoplasmic reticulum membrane"/>
    <property type="evidence" value="ECO:0007669"/>
    <property type="project" value="UniProtKB-SubCell"/>
</dbReference>
<accession>A0AAE8SU47</accession>
<keyword evidence="7" id="KW-0862">Zinc</keyword>
<evidence type="ECO:0000256" key="11">
    <source>
        <dbReference type="SAM" id="MobiDB-lite"/>
    </source>
</evidence>
<keyword evidence="4" id="KW-0479">Metal-binding</keyword>
<evidence type="ECO:0000256" key="9">
    <source>
        <dbReference type="ARBA" id="ARBA00023136"/>
    </source>
</evidence>